<sequence>MGLNTDDGFFIESRMTDDSGEGADRGERVIRWIVLAASADEALSLLKRDYPGAEHSVADSGRDIRAQAARLGLVPGIYQRA</sequence>
<dbReference type="Proteomes" id="UP000528964">
    <property type="component" value="Unassembled WGS sequence"/>
</dbReference>
<dbReference type="RefSeq" id="WP_183395789.1">
    <property type="nucleotide sequence ID" value="NZ_JACIDR010000004.1"/>
</dbReference>
<proteinExistence type="predicted"/>
<evidence type="ECO:0000313" key="2">
    <source>
        <dbReference type="Proteomes" id="UP000528964"/>
    </source>
</evidence>
<reference evidence="1 2" key="1">
    <citation type="submission" date="2020-08" db="EMBL/GenBank/DDBJ databases">
        <title>Genomic Encyclopedia of Type Strains, Phase IV (KMG-IV): sequencing the most valuable type-strain genomes for metagenomic binning, comparative biology and taxonomic classification.</title>
        <authorList>
            <person name="Goeker M."/>
        </authorList>
    </citation>
    <scope>NUCLEOTIDE SEQUENCE [LARGE SCALE GENOMIC DNA]</scope>
    <source>
        <strain evidence="1 2">DSM 25481</strain>
    </source>
</reference>
<evidence type="ECO:0000313" key="1">
    <source>
        <dbReference type="EMBL" id="MBB3973922.1"/>
    </source>
</evidence>
<comment type="caution">
    <text evidence="1">The sequence shown here is derived from an EMBL/GenBank/DDBJ whole genome shotgun (WGS) entry which is preliminary data.</text>
</comment>
<dbReference type="EMBL" id="JACIDR010000004">
    <property type="protein sequence ID" value="MBB3973922.1"/>
    <property type="molecule type" value="Genomic_DNA"/>
</dbReference>
<gene>
    <name evidence="1" type="ORF">GGR24_002599</name>
</gene>
<keyword evidence="2" id="KW-1185">Reference proteome</keyword>
<name>A0A7W6GGE0_9HYPH</name>
<protein>
    <submittedName>
        <fullName evidence="1">Uncharacterized protein</fullName>
    </submittedName>
</protein>
<accession>A0A7W6GGE0</accession>
<organism evidence="1 2">
    <name type="scientific">Hansschlegelia beijingensis</name>
    <dbReference type="NCBI Taxonomy" id="1133344"/>
    <lineage>
        <taxon>Bacteria</taxon>
        <taxon>Pseudomonadati</taxon>
        <taxon>Pseudomonadota</taxon>
        <taxon>Alphaproteobacteria</taxon>
        <taxon>Hyphomicrobiales</taxon>
        <taxon>Methylopilaceae</taxon>
        <taxon>Hansschlegelia</taxon>
    </lineage>
</organism>
<dbReference type="AlphaFoldDB" id="A0A7W6GGE0"/>